<dbReference type="PANTHER" id="PTHR43590">
    <property type="entry name" value="ARSENIC RESISTANCE PROTEIN ARSH (AFU_ORTHOLOGUE AFUA_5G15030)"/>
    <property type="match status" value="1"/>
</dbReference>
<sequence length="390" mass="41762">MRKAVVSEARLDLPNIDAALFQQPDAEHLFAPARTTHAPRFLLLYGSLRERSFSRLAAEEAARILRALGGETRLFNPSGLPLVDDAPADHPKVKELHELVQWAEGMVWSSPERHGAMTGLMKTQIDWIPLSVGAVRPTQGKTLAVMQVSGGSQSFNAVSVLALGADVRIDLHVVQTEGDQDLTVPLDGLDAPASQMLGFRGGDDDVEVPILRFIDRPGQCCDRAREERVASLRGDVLHTIEIADAAGDQLVLLDRSQFGPVDQFGLEQSRLEGRGGLTLLLTLVADVRIAPQVTEAKAHQRALLGIVNADVALNELLGLGSRDLDVEVAVAGVPGGADQRGDGASQERLRTAAAPDGHFTDTLDVADARGVEVEIRFLVGRGVHGESPLG</sequence>
<dbReference type="EC" id="3.1.13.-" evidence="3"/>
<dbReference type="Pfam" id="PF03358">
    <property type="entry name" value="FMN_red"/>
    <property type="match status" value="1"/>
</dbReference>
<evidence type="ECO:0000313" key="4">
    <source>
        <dbReference type="Proteomes" id="UP000004510"/>
    </source>
</evidence>
<evidence type="ECO:0000256" key="1">
    <source>
        <dbReference type="SAM" id="MobiDB-lite"/>
    </source>
</evidence>
<gene>
    <name evidence="3" type="primary">rnt</name>
    <name evidence="3" type="ORF">HMPREF0004_1680</name>
</gene>
<dbReference type="eggNOG" id="COG0431">
    <property type="taxonomic scope" value="Bacteria"/>
</dbReference>
<dbReference type="InterPro" id="IPR029039">
    <property type="entry name" value="Flavoprotein-like_sf"/>
</dbReference>
<protein>
    <submittedName>
        <fullName evidence="3">Putative arsenical resistance protein ArsH</fullName>
        <ecNumber evidence="3">3.1.13.-</ecNumber>
    </submittedName>
</protein>
<feature type="compositionally biased region" description="Basic and acidic residues" evidence="1">
    <location>
        <begin position="339"/>
        <end position="350"/>
    </location>
</feature>
<dbReference type="AlphaFoldDB" id="D4X894"/>
<comment type="caution">
    <text evidence="3">The sequence shown here is derived from an EMBL/GenBank/DDBJ whole genome shotgun (WGS) entry which is preliminary data.</text>
</comment>
<dbReference type="EMBL" id="ADMS01000040">
    <property type="protein sequence ID" value="EFF76921.1"/>
    <property type="molecule type" value="Genomic_DNA"/>
</dbReference>
<reference evidence="4" key="1">
    <citation type="submission" date="2010-03" db="EMBL/GenBank/DDBJ databases">
        <title>Complete sequence of Mobiluncus curtisii ATCC 43063.</title>
        <authorList>
            <person name="Muzny D."/>
            <person name="Qin X."/>
            <person name="Deng J."/>
            <person name="Jiang H."/>
            <person name="Liu Y."/>
            <person name="Qu J."/>
            <person name="Song X.-Z."/>
            <person name="Zhang L."/>
            <person name="Thornton R."/>
            <person name="Coyle M."/>
            <person name="Francisco L."/>
            <person name="Jackson L."/>
            <person name="Javaid M."/>
            <person name="Korchina V."/>
            <person name="Kovar C."/>
            <person name="Mata R."/>
            <person name="Mathew T."/>
            <person name="Ngo R."/>
            <person name="Nguyen L."/>
            <person name="Nguyen N."/>
            <person name="Okwuonu G."/>
            <person name="Ongeri F."/>
            <person name="Pham C."/>
            <person name="Simmons D."/>
            <person name="Wilczek-Boney K."/>
            <person name="Hale W."/>
            <person name="Jakkamsetti A."/>
            <person name="Pham P."/>
            <person name="Ruth R."/>
            <person name="San Lucas F."/>
            <person name="Warren J."/>
            <person name="Zhang J."/>
            <person name="Zhao Z."/>
            <person name="Zhou C."/>
            <person name="Zhu D."/>
            <person name="Lee S."/>
            <person name="Bess C."/>
            <person name="Blankenburg K."/>
            <person name="Forbes L."/>
            <person name="Fu Q."/>
            <person name="Gubbala S."/>
            <person name="Hirani K."/>
            <person name="Jayaseelan J.C."/>
            <person name="Lara F."/>
            <person name="Munidasa M."/>
            <person name="Palculict T."/>
            <person name="Patil S."/>
            <person name="Pu L.-L."/>
            <person name="Saada N."/>
            <person name="Tang L."/>
            <person name="Weissenberger G."/>
            <person name="Zhu Y."/>
            <person name="Hemphill L."/>
            <person name="Shang Y."/>
            <person name="Youmans B."/>
            <person name="Ayvaz T."/>
            <person name="Ross M."/>
            <person name="Santibanez J."/>
            <person name="Aqrawi P."/>
            <person name="Gross S."/>
            <person name="Joshi V."/>
            <person name="Fowler G."/>
            <person name="Nazareth L."/>
            <person name="Reid J."/>
            <person name="Worley K."/>
            <person name="Petrosino J."/>
            <person name="Highlander S."/>
            <person name="Gibbs R."/>
            <person name="Gibbs R."/>
        </authorList>
    </citation>
    <scope>NUCLEOTIDE SEQUENCE [LARGE SCALE GENOMIC DNA]</scope>
    <source>
        <strain evidence="4">ATCC 43553</strain>
    </source>
</reference>
<dbReference type="PANTHER" id="PTHR43590:SF1">
    <property type="entry name" value="ARSENIC RESISTANCE PROTEIN ARSH (AFU_ORTHOLOGUE AFUA_5G15030)"/>
    <property type="match status" value="1"/>
</dbReference>
<accession>D4X894</accession>
<dbReference type="Proteomes" id="UP000004510">
    <property type="component" value="Unassembled WGS sequence"/>
</dbReference>
<proteinExistence type="predicted"/>
<name>D4X894_9BURK</name>
<dbReference type="Gene3D" id="3.40.50.360">
    <property type="match status" value="1"/>
</dbReference>
<keyword evidence="3" id="KW-0378">Hydrolase</keyword>
<feature type="domain" description="NADPH-dependent FMN reductase-like" evidence="2">
    <location>
        <begin position="40"/>
        <end position="161"/>
    </location>
</feature>
<evidence type="ECO:0000313" key="3">
    <source>
        <dbReference type="EMBL" id="EFF76921.1"/>
    </source>
</evidence>
<dbReference type="InterPro" id="IPR005025">
    <property type="entry name" value="FMN_Rdtase-like_dom"/>
</dbReference>
<dbReference type="SUPFAM" id="SSF52218">
    <property type="entry name" value="Flavoproteins"/>
    <property type="match status" value="1"/>
</dbReference>
<dbReference type="HOGENOM" id="CLU_707178_0_0_4"/>
<feature type="region of interest" description="Disordered" evidence="1">
    <location>
        <begin position="335"/>
        <end position="355"/>
    </location>
</feature>
<dbReference type="PATRIC" id="fig|742159.3.peg.2589"/>
<organism evidence="3 4">
    <name type="scientific">Achromobacter piechaudii ATCC 43553</name>
    <dbReference type="NCBI Taxonomy" id="742159"/>
    <lineage>
        <taxon>Bacteria</taxon>
        <taxon>Pseudomonadati</taxon>
        <taxon>Pseudomonadota</taxon>
        <taxon>Betaproteobacteria</taxon>
        <taxon>Burkholderiales</taxon>
        <taxon>Alcaligenaceae</taxon>
        <taxon>Achromobacter</taxon>
    </lineage>
</organism>
<dbReference type="GO" id="GO:0016655">
    <property type="term" value="F:oxidoreductase activity, acting on NAD(P)H, quinone or similar compound as acceptor"/>
    <property type="evidence" value="ECO:0007669"/>
    <property type="project" value="TreeGrafter"/>
</dbReference>
<dbReference type="InterPro" id="IPR014063">
    <property type="entry name" value="Arsenate-R_ArsH"/>
</dbReference>
<dbReference type="GO" id="GO:0016787">
    <property type="term" value="F:hydrolase activity"/>
    <property type="evidence" value="ECO:0007669"/>
    <property type="project" value="UniProtKB-KW"/>
</dbReference>
<evidence type="ECO:0000259" key="2">
    <source>
        <dbReference type="Pfam" id="PF03358"/>
    </source>
</evidence>